<feature type="transmembrane region" description="Helical" evidence="1">
    <location>
        <begin position="355"/>
        <end position="376"/>
    </location>
</feature>
<organism evidence="2 3">
    <name type="scientific">Pseudonocardia charpentierae</name>
    <dbReference type="NCBI Taxonomy" id="3075545"/>
    <lineage>
        <taxon>Bacteria</taxon>
        <taxon>Bacillati</taxon>
        <taxon>Actinomycetota</taxon>
        <taxon>Actinomycetes</taxon>
        <taxon>Pseudonocardiales</taxon>
        <taxon>Pseudonocardiaceae</taxon>
        <taxon>Pseudonocardia</taxon>
    </lineage>
</organism>
<evidence type="ECO:0008006" key="4">
    <source>
        <dbReference type="Google" id="ProtNLM"/>
    </source>
</evidence>
<sequence length="475" mass="49741">MTRHRAEHVLREESALADATASSVDPIEAAVVLESAGMNDRVARDLFGAHDVLMLAERVMTHEGPDRPVADPVPVRPENAGGAARRTTFWFHLRGVLYAVPALVTLTLLPAVDPVESALVLGGLVLSWAWSYGVAGIAWAHLGNQDPAGARRFLRRALIGGVLLAAVVATAVVYAALIVTSTLQVDLLTVLLLTGQSTYLLAAATLLMTGHELLLLVAVCPAVAALGLGLTGRMPADALRWVGAGVLLAVLFALAATRRAARPRQRLGAAAWATALQQSCYGLLVAVAVLFPAINELVNDNYDALPLSVTLAALPLVVSMGIAEILLTRFRSRMSALLATTSSSAAFARSARRTLLRYEVAFAVPLAATSAALGVVVEGVTGTLDARYGLLAGGYVVLGTAIFTAMLLNLLGRGRRVLATLAATVAALVAFEVHAVSVTATDTEALAWLAIVATVTLVVHLVLVRRYVAVPVSHR</sequence>
<keyword evidence="1" id="KW-1133">Transmembrane helix</keyword>
<comment type="caution">
    <text evidence="2">The sequence shown here is derived from an EMBL/GenBank/DDBJ whole genome shotgun (WGS) entry which is preliminary data.</text>
</comment>
<evidence type="ECO:0000313" key="3">
    <source>
        <dbReference type="Proteomes" id="UP001183202"/>
    </source>
</evidence>
<keyword evidence="1" id="KW-0472">Membrane</keyword>
<feature type="transmembrane region" description="Helical" evidence="1">
    <location>
        <begin position="446"/>
        <end position="468"/>
    </location>
</feature>
<feature type="transmembrane region" description="Helical" evidence="1">
    <location>
        <begin position="306"/>
        <end position="327"/>
    </location>
</feature>
<reference evidence="3" key="1">
    <citation type="submission" date="2023-07" db="EMBL/GenBank/DDBJ databases">
        <title>30 novel species of actinomycetes from the DSMZ collection.</title>
        <authorList>
            <person name="Nouioui I."/>
        </authorList>
    </citation>
    <scope>NUCLEOTIDE SEQUENCE [LARGE SCALE GENOMIC DNA]</scope>
    <source>
        <strain evidence="3">DSM 45834</strain>
    </source>
</reference>
<keyword evidence="3" id="KW-1185">Reference proteome</keyword>
<feature type="transmembrane region" description="Helical" evidence="1">
    <location>
        <begin position="118"/>
        <end position="142"/>
    </location>
</feature>
<evidence type="ECO:0000256" key="1">
    <source>
        <dbReference type="SAM" id="Phobius"/>
    </source>
</evidence>
<feature type="transmembrane region" description="Helical" evidence="1">
    <location>
        <begin position="213"/>
        <end position="232"/>
    </location>
</feature>
<feature type="transmembrane region" description="Helical" evidence="1">
    <location>
        <begin position="238"/>
        <end position="257"/>
    </location>
</feature>
<gene>
    <name evidence="2" type="ORF">RM445_09650</name>
</gene>
<feature type="transmembrane region" description="Helical" evidence="1">
    <location>
        <begin position="185"/>
        <end position="206"/>
    </location>
</feature>
<proteinExistence type="predicted"/>
<dbReference type="Proteomes" id="UP001183202">
    <property type="component" value="Unassembled WGS sequence"/>
</dbReference>
<dbReference type="RefSeq" id="WP_311555818.1">
    <property type="nucleotide sequence ID" value="NZ_JAVREJ010000005.1"/>
</dbReference>
<feature type="transmembrane region" description="Helical" evidence="1">
    <location>
        <begin position="269"/>
        <end position="294"/>
    </location>
</feature>
<keyword evidence="1" id="KW-0812">Transmembrane</keyword>
<feature type="transmembrane region" description="Helical" evidence="1">
    <location>
        <begin position="388"/>
        <end position="411"/>
    </location>
</feature>
<accession>A0ABU2N8F6</accession>
<protein>
    <recommendedName>
        <fullName evidence="4">Membrane protein involved in the export of O-antigen and teichoic acid</fullName>
    </recommendedName>
</protein>
<feature type="transmembrane region" description="Helical" evidence="1">
    <location>
        <begin position="154"/>
        <end position="179"/>
    </location>
</feature>
<evidence type="ECO:0000313" key="2">
    <source>
        <dbReference type="EMBL" id="MDT0349783.1"/>
    </source>
</evidence>
<dbReference type="EMBL" id="JAVREJ010000005">
    <property type="protein sequence ID" value="MDT0349783.1"/>
    <property type="molecule type" value="Genomic_DNA"/>
</dbReference>
<feature type="transmembrane region" description="Helical" evidence="1">
    <location>
        <begin position="418"/>
        <end position="440"/>
    </location>
</feature>
<name>A0ABU2N8F6_9PSEU</name>
<feature type="transmembrane region" description="Helical" evidence="1">
    <location>
        <begin position="95"/>
        <end position="112"/>
    </location>
</feature>